<dbReference type="AlphaFoldDB" id="A0A1G6NBF3"/>
<proteinExistence type="predicted"/>
<reference evidence="2 3" key="1">
    <citation type="submission" date="2016-09" db="EMBL/GenBank/DDBJ databases">
        <authorList>
            <person name="Capua I."/>
            <person name="De Benedictis P."/>
            <person name="Joannis T."/>
            <person name="Lombin L.H."/>
            <person name="Cattoli G."/>
        </authorList>
    </citation>
    <scope>NUCLEOTIDE SEQUENCE [LARGE SCALE GENOMIC DNA]</scope>
    <source>
        <strain evidence="2 3">ISLP-3</strain>
    </source>
</reference>
<evidence type="ECO:0000313" key="3">
    <source>
        <dbReference type="Proteomes" id="UP000199039"/>
    </source>
</evidence>
<organism evidence="2 3">
    <name type="scientific">Sanguibacter gelidistatuariae</name>
    <dbReference type="NCBI Taxonomy" id="1814289"/>
    <lineage>
        <taxon>Bacteria</taxon>
        <taxon>Bacillati</taxon>
        <taxon>Actinomycetota</taxon>
        <taxon>Actinomycetes</taxon>
        <taxon>Micrococcales</taxon>
        <taxon>Sanguibacteraceae</taxon>
        <taxon>Sanguibacter</taxon>
    </lineage>
</organism>
<accession>A0A1G6NBF3</accession>
<dbReference type="InterPro" id="IPR042226">
    <property type="entry name" value="eFR1_2_sf"/>
</dbReference>
<protein>
    <recommendedName>
        <fullName evidence="4">Peptide chain release factor 1 (ERF1)</fullName>
    </recommendedName>
</protein>
<evidence type="ECO:0000313" key="2">
    <source>
        <dbReference type="EMBL" id="SDC65118.1"/>
    </source>
</evidence>
<gene>
    <name evidence="2" type="ORF">SAMN05216410_2104</name>
</gene>
<dbReference type="Proteomes" id="UP000199039">
    <property type="component" value="Unassembled WGS sequence"/>
</dbReference>
<dbReference type="EMBL" id="FMYH01000003">
    <property type="protein sequence ID" value="SDC65118.1"/>
    <property type="molecule type" value="Genomic_DNA"/>
</dbReference>
<dbReference type="OrthoDB" id="5179393at2"/>
<dbReference type="Pfam" id="PF18844">
    <property type="entry name" value="baeRF_family2"/>
    <property type="match status" value="1"/>
</dbReference>
<feature type="region of interest" description="Disordered" evidence="1">
    <location>
        <begin position="380"/>
        <end position="399"/>
    </location>
</feature>
<evidence type="ECO:0008006" key="4">
    <source>
        <dbReference type="Google" id="ProtNLM"/>
    </source>
</evidence>
<feature type="compositionally biased region" description="Polar residues" evidence="1">
    <location>
        <begin position="387"/>
        <end position="399"/>
    </location>
</feature>
<sequence length="399" mass="42518">MKIDWLKPLLGTPGPFATVYIDVTRSGEGDREVENRWKGLRRSLEKDGADAAVIASIEDEVVRPTRIGGPHGRVMIANLRDGILVDRIIKDPPAVQKATYGPVPELLQAARAADESVDYLRVVVDRQGADLTWSEAGGHLPYSQPEAIEGGHDVINKVATGGMSHKRLESRAEDSWERNAEIVAAEIERQVAAHRPELILLTGDVRAVALLRAELGKKTLELVVDVAGGARGPGVNVGAFEANISQALAQFRARRRDEVLEMFRAERGRNIGGVSGLESVVAVLARGQVRELLLSDEYGPDTELGAQEVWVGSEPLQVALTQAGLAELAVTDGAYQLPATVALVRAALGQDAGLTFVPTDAVSLGDGVGAVLRWHDDGTPGDGLAPSLSSDSTRINNLA</sequence>
<dbReference type="STRING" id="1814289.SAMN05216410_2104"/>
<evidence type="ECO:0000256" key="1">
    <source>
        <dbReference type="SAM" id="MobiDB-lite"/>
    </source>
</evidence>
<keyword evidence="3" id="KW-1185">Reference proteome</keyword>
<name>A0A1G6NBF3_9MICO</name>
<dbReference type="RefSeq" id="WP_093182991.1">
    <property type="nucleotide sequence ID" value="NZ_FMYH01000003.1"/>
</dbReference>
<dbReference type="InterPro" id="IPR040701">
    <property type="entry name" value="Bact_RF_family2"/>
</dbReference>
<dbReference type="Gene3D" id="3.30.420.60">
    <property type="entry name" value="eRF1 domain 2"/>
    <property type="match status" value="1"/>
</dbReference>